<evidence type="ECO:0000313" key="3">
    <source>
        <dbReference type="EMBL" id="KAK2722647.1"/>
    </source>
</evidence>
<accession>A0AA88IJ70</accession>
<dbReference type="Gene3D" id="1.10.340.70">
    <property type="match status" value="1"/>
</dbReference>
<evidence type="ECO:0000256" key="1">
    <source>
        <dbReference type="SAM" id="MobiDB-lite"/>
    </source>
</evidence>
<feature type="domain" description="Integrase zinc-binding" evidence="2">
    <location>
        <begin position="93"/>
        <end position="141"/>
    </location>
</feature>
<keyword evidence="4" id="KW-1185">Reference proteome</keyword>
<evidence type="ECO:0000259" key="2">
    <source>
        <dbReference type="Pfam" id="PF17921"/>
    </source>
</evidence>
<sequence length="300" mass="34045">MAFVSKEDFDSVINTIFEKRQDKEKPLWTRQRIEEAIKMIEEFKAAGTLGKSRTSKQYYYGNKYDVMDDGMRKCLILKQKSDVDPVVEIPSSEEFHRILCEFHQSTGHGGRDKLLHSLKSKYFIPFLVIGEFLKLCRVCRSKRNFPKMGILVRPIISSDGQFSPERPSESPEGNYVATFEPVSSIKSENENSSSSIPTLTCATLEPSSRPAKRKEPEDTALTPDVLLSVNEGFSRPQMLEDRFDIFGKNVAVKLRDLPKQQRIICEKLINDALYAAEMGSLTIDHTLSKAAISMFNNSQS</sequence>
<gene>
    <name evidence="3" type="ORF">QYM36_002987</name>
</gene>
<feature type="region of interest" description="Disordered" evidence="1">
    <location>
        <begin position="186"/>
        <end position="221"/>
    </location>
</feature>
<comment type="caution">
    <text evidence="3">The sequence shown here is derived from an EMBL/GenBank/DDBJ whole genome shotgun (WGS) entry which is preliminary data.</text>
</comment>
<protein>
    <recommendedName>
        <fullName evidence="2">Integrase zinc-binding domain-containing protein</fullName>
    </recommendedName>
</protein>
<name>A0AA88IJ70_ARTSF</name>
<dbReference type="AlphaFoldDB" id="A0AA88IJ70"/>
<feature type="compositionally biased region" description="Low complexity" evidence="1">
    <location>
        <begin position="186"/>
        <end position="196"/>
    </location>
</feature>
<dbReference type="Pfam" id="PF17921">
    <property type="entry name" value="Integrase_H2C2"/>
    <property type="match status" value="1"/>
</dbReference>
<dbReference type="InterPro" id="IPR041588">
    <property type="entry name" value="Integrase_H2C2"/>
</dbReference>
<dbReference type="Proteomes" id="UP001187531">
    <property type="component" value="Unassembled WGS sequence"/>
</dbReference>
<proteinExistence type="predicted"/>
<organism evidence="3 4">
    <name type="scientific">Artemia franciscana</name>
    <name type="common">Brine shrimp</name>
    <name type="synonym">Artemia sanfranciscana</name>
    <dbReference type="NCBI Taxonomy" id="6661"/>
    <lineage>
        <taxon>Eukaryota</taxon>
        <taxon>Metazoa</taxon>
        <taxon>Ecdysozoa</taxon>
        <taxon>Arthropoda</taxon>
        <taxon>Crustacea</taxon>
        <taxon>Branchiopoda</taxon>
        <taxon>Anostraca</taxon>
        <taxon>Artemiidae</taxon>
        <taxon>Artemia</taxon>
    </lineage>
</organism>
<evidence type="ECO:0000313" key="4">
    <source>
        <dbReference type="Proteomes" id="UP001187531"/>
    </source>
</evidence>
<reference evidence="3" key="1">
    <citation type="submission" date="2023-07" db="EMBL/GenBank/DDBJ databases">
        <title>Chromosome-level genome assembly of Artemia franciscana.</title>
        <authorList>
            <person name="Jo E."/>
        </authorList>
    </citation>
    <scope>NUCLEOTIDE SEQUENCE</scope>
    <source>
        <tissue evidence="3">Whole body</tissue>
    </source>
</reference>
<dbReference type="EMBL" id="JAVRJZ010000005">
    <property type="protein sequence ID" value="KAK2722647.1"/>
    <property type="molecule type" value="Genomic_DNA"/>
</dbReference>